<gene>
    <name evidence="2" type="ORF">A2151_03675</name>
</gene>
<dbReference type="InterPro" id="IPR005163">
    <property type="entry name" value="Tri_helical_YiiM-like"/>
</dbReference>
<proteinExistence type="predicted"/>
<dbReference type="STRING" id="1817760.A2151_03675"/>
<accession>A0A1F6TN92</accession>
<feature type="domain" description="MOSC" evidence="1">
    <location>
        <begin position="27"/>
        <end position="162"/>
    </location>
</feature>
<dbReference type="GO" id="GO:0030151">
    <property type="term" value="F:molybdenum ion binding"/>
    <property type="evidence" value="ECO:0007669"/>
    <property type="project" value="InterPro"/>
</dbReference>
<dbReference type="SUPFAM" id="SSF50800">
    <property type="entry name" value="PK beta-barrel domain-like"/>
    <property type="match status" value="1"/>
</dbReference>
<evidence type="ECO:0000313" key="2">
    <source>
        <dbReference type="EMBL" id="OGI46526.1"/>
    </source>
</evidence>
<dbReference type="GO" id="GO:0003824">
    <property type="term" value="F:catalytic activity"/>
    <property type="evidence" value="ECO:0007669"/>
    <property type="project" value="InterPro"/>
</dbReference>
<reference evidence="2 3" key="1">
    <citation type="journal article" date="2016" name="Nat. Commun.">
        <title>Thousands of microbial genomes shed light on interconnected biogeochemical processes in an aquifer system.</title>
        <authorList>
            <person name="Anantharaman K."/>
            <person name="Brown C.T."/>
            <person name="Hug L.A."/>
            <person name="Sharon I."/>
            <person name="Castelle C.J."/>
            <person name="Probst A.J."/>
            <person name="Thomas B.C."/>
            <person name="Singh A."/>
            <person name="Wilkins M.J."/>
            <person name="Karaoz U."/>
            <person name="Brodie E.L."/>
            <person name="Williams K.H."/>
            <person name="Hubbard S.S."/>
            <person name="Banfield J.F."/>
        </authorList>
    </citation>
    <scope>NUCLEOTIDE SEQUENCE [LARGE SCALE GENOMIC DNA]</scope>
</reference>
<dbReference type="Pfam" id="PF03475">
    <property type="entry name" value="YiiM_3-alpha"/>
    <property type="match status" value="1"/>
</dbReference>
<dbReference type="Gene3D" id="2.40.33.20">
    <property type="entry name" value="PK beta-barrel domain-like"/>
    <property type="match status" value="1"/>
</dbReference>
<dbReference type="PROSITE" id="PS51340">
    <property type="entry name" value="MOSC"/>
    <property type="match status" value="1"/>
</dbReference>
<dbReference type="InterPro" id="IPR011037">
    <property type="entry name" value="Pyrv_Knase-like_insert_dom_sf"/>
</dbReference>
<dbReference type="InterPro" id="IPR052353">
    <property type="entry name" value="Benzoxazolinone_Detox_Enz"/>
</dbReference>
<protein>
    <recommendedName>
        <fullName evidence="1">MOSC domain-containing protein</fullName>
    </recommendedName>
</protein>
<sequence length="213" mass="23501">MLLSVNVGLPREILHRGQTVTTGIYKSPVAGAVWLRRRNLAGDGQADLRVHGGADKAVYAYPFEHYGFWARELGRDDFSYGQFGENFTVEGMLEDEVCIGDIFRIGAATVAVSQPRTPCFKLGIRMGDDGFPARFTAAQRTGFYLRVPAEGRVAAGETIELVQRAADSLSVRDAFRLRHGSGGTLAEYERAARVAHFSPTWRAAFEKRLAEMV</sequence>
<name>A0A1F6TN92_9PROT</name>
<evidence type="ECO:0000313" key="3">
    <source>
        <dbReference type="Proteomes" id="UP000178885"/>
    </source>
</evidence>
<dbReference type="Pfam" id="PF03473">
    <property type="entry name" value="MOSC"/>
    <property type="match status" value="1"/>
</dbReference>
<dbReference type="PANTHER" id="PTHR30212">
    <property type="entry name" value="PROTEIN YIIM"/>
    <property type="match status" value="1"/>
</dbReference>
<evidence type="ECO:0000259" key="1">
    <source>
        <dbReference type="PROSITE" id="PS51340"/>
    </source>
</evidence>
<dbReference type="Proteomes" id="UP000178885">
    <property type="component" value="Unassembled WGS sequence"/>
</dbReference>
<dbReference type="EMBL" id="MFSU01000080">
    <property type="protein sequence ID" value="OGI46526.1"/>
    <property type="molecule type" value="Genomic_DNA"/>
</dbReference>
<comment type="caution">
    <text evidence="2">The sequence shown here is derived from an EMBL/GenBank/DDBJ whole genome shotgun (WGS) entry which is preliminary data.</text>
</comment>
<dbReference type="InterPro" id="IPR005302">
    <property type="entry name" value="MoCF_Sase_C"/>
</dbReference>
<dbReference type="PANTHER" id="PTHR30212:SF2">
    <property type="entry name" value="PROTEIN YIIM"/>
    <property type="match status" value="1"/>
</dbReference>
<dbReference type="GO" id="GO:0030170">
    <property type="term" value="F:pyridoxal phosphate binding"/>
    <property type="evidence" value="ECO:0007669"/>
    <property type="project" value="InterPro"/>
</dbReference>
<dbReference type="AlphaFoldDB" id="A0A1F6TN92"/>
<organism evidence="2 3">
    <name type="scientific">Candidatus Muproteobacteria bacterium RBG_16_65_34</name>
    <dbReference type="NCBI Taxonomy" id="1817760"/>
    <lineage>
        <taxon>Bacteria</taxon>
        <taxon>Pseudomonadati</taxon>
        <taxon>Pseudomonadota</taxon>
        <taxon>Candidatus Muproteobacteria</taxon>
    </lineage>
</organism>